<sequence length="285" mass="31273">MKEIQLQIRNNIDVRLANAVTRVERTHQIIKDQFNAAITFNSSALEEKFQARLEGSQEATTLKLHMLKHELSDLTIAALENNNQMEDRVLQAQRNAAITPNASALEEKLYNHLQISQDDTTVKLNKLEQELRDLKEAAQDSNIQIAKLVEQLTYAKKNIQDPRTSTLEKSLYSSRQCCPTCTGNSEVSLKKTSPKPEAVVDSAAVFSNSTSSPESAEIVTLKSTADDKKSSKDNHVDILASATPQVESAVLTALAQISNGIIDLLAKAQPACKNNNQVAAAANSY</sequence>
<comment type="caution">
    <text evidence="2">The sequence shown here is derived from an EMBL/GenBank/DDBJ whole genome shotgun (WGS) entry which is preliminary data.</text>
</comment>
<dbReference type="AlphaFoldDB" id="A0A081AUV5"/>
<keyword evidence="1" id="KW-0175">Coiled coil</keyword>
<name>A0A081AUV5_PHYNI</name>
<feature type="coiled-coil region" evidence="1">
    <location>
        <begin position="76"/>
        <end position="151"/>
    </location>
</feature>
<dbReference type="EMBL" id="ANJA01000658">
    <property type="protein sequence ID" value="ETO82666.1"/>
    <property type="molecule type" value="Genomic_DNA"/>
</dbReference>
<dbReference type="Proteomes" id="UP000028582">
    <property type="component" value="Unassembled WGS sequence"/>
</dbReference>
<evidence type="ECO:0000313" key="2">
    <source>
        <dbReference type="EMBL" id="ETO82666.1"/>
    </source>
</evidence>
<proteinExistence type="predicted"/>
<protein>
    <submittedName>
        <fullName evidence="2">Uncharacterized protein</fullName>
    </submittedName>
</protein>
<gene>
    <name evidence="2" type="ORF">F444_03221</name>
</gene>
<evidence type="ECO:0000313" key="3">
    <source>
        <dbReference type="Proteomes" id="UP000028582"/>
    </source>
</evidence>
<accession>A0A081AUV5</accession>
<evidence type="ECO:0000256" key="1">
    <source>
        <dbReference type="SAM" id="Coils"/>
    </source>
</evidence>
<reference evidence="2 3" key="1">
    <citation type="submission" date="2013-11" db="EMBL/GenBank/DDBJ databases">
        <title>The Genome Sequence of Phytophthora parasitica P1976.</title>
        <authorList>
            <consortium name="The Broad Institute Genomics Platform"/>
            <person name="Russ C."/>
            <person name="Tyler B."/>
            <person name="Panabieres F."/>
            <person name="Shan W."/>
            <person name="Tripathy S."/>
            <person name="Grunwald N."/>
            <person name="Machado M."/>
            <person name="Johnson C.S."/>
            <person name="Walker B."/>
            <person name="Young S."/>
            <person name="Zeng Q."/>
            <person name="Gargeya S."/>
            <person name="Fitzgerald M."/>
            <person name="Haas B."/>
            <person name="Abouelleil A."/>
            <person name="Allen A.W."/>
            <person name="Alvarado L."/>
            <person name="Arachchi H.M."/>
            <person name="Berlin A.M."/>
            <person name="Chapman S.B."/>
            <person name="Gainer-Dewar J."/>
            <person name="Goldberg J."/>
            <person name="Griggs A."/>
            <person name="Gujja S."/>
            <person name="Hansen M."/>
            <person name="Howarth C."/>
            <person name="Imamovic A."/>
            <person name="Ireland A."/>
            <person name="Larimer J."/>
            <person name="McCowan C."/>
            <person name="Murphy C."/>
            <person name="Pearson M."/>
            <person name="Poon T.W."/>
            <person name="Priest M."/>
            <person name="Roberts A."/>
            <person name="Saif S."/>
            <person name="Shea T."/>
            <person name="Sisk P."/>
            <person name="Sykes S."/>
            <person name="Wortman J."/>
            <person name="Nusbaum C."/>
            <person name="Birren B."/>
        </authorList>
    </citation>
    <scope>NUCLEOTIDE SEQUENCE [LARGE SCALE GENOMIC DNA]</scope>
    <source>
        <strain evidence="2 3">P1976</strain>
    </source>
</reference>
<organism evidence="2 3">
    <name type="scientific">Phytophthora nicotianae P1976</name>
    <dbReference type="NCBI Taxonomy" id="1317066"/>
    <lineage>
        <taxon>Eukaryota</taxon>
        <taxon>Sar</taxon>
        <taxon>Stramenopiles</taxon>
        <taxon>Oomycota</taxon>
        <taxon>Peronosporomycetes</taxon>
        <taxon>Peronosporales</taxon>
        <taxon>Peronosporaceae</taxon>
        <taxon>Phytophthora</taxon>
    </lineage>
</organism>